<feature type="compositionally biased region" description="Low complexity" evidence="1">
    <location>
        <begin position="651"/>
        <end position="667"/>
    </location>
</feature>
<feature type="compositionally biased region" description="Low complexity" evidence="1">
    <location>
        <begin position="683"/>
        <end position="701"/>
    </location>
</feature>
<keyword evidence="2" id="KW-0812">Transmembrane</keyword>
<evidence type="ECO:0000313" key="4">
    <source>
        <dbReference type="Proteomes" id="UP001323617"/>
    </source>
</evidence>
<feature type="region of interest" description="Disordered" evidence="1">
    <location>
        <begin position="447"/>
        <end position="468"/>
    </location>
</feature>
<dbReference type="EMBL" id="JAFFHC010000003">
    <property type="protein sequence ID" value="KAK4678281.1"/>
    <property type="molecule type" value="Genomic_DNA"/>
</dbReference>
<accession>A0ABR0IDS5</accession>
<evidence type="ECO:0000256" key="2">
    <source>
        <dbReference type="SAM" id="Phobius"/>
    </source>
</evidence>
<feature type="compositionally biased region" description="Gly residues" evidence="1">
    <location>
        <begin position="551"/>
        <end position="563"/>
    </location>
</feature>
<comment type="caution">
    <text evidence="3">The sequence shown here is derived from an EMBL/GenBank/DDBJ whole genome shotgun (WGS) entry which is preliminary data.</text>
</comment>
<protein>
    <submittedName>
        <fullName evidence="3">Uncharacterized protein</fullName>
    </submittedName>
</protein>
<organism evidence="3 4">
    <name type="scientific">Podospora pseudoanserina</name>
    <dbReference type="NCBI Taxonomy" id="2609844"/>
    <lineage>
        <taxon>Eukaryota</taxon>
        <taxon>Fungi</taxon>
        <taxon>Dikarya</taxon>
        <taxon>Ascomycota</taxon>
        <taxon>Pezizomycotina</taxon>
        <taxon>Sordariomycetes</taxon>
        <taxon>Sordariomycetidae</taxon>
        <taxon>Sordariales</taxon>
        <taxon>Podosporaceae</taxon>
        <taxon>Podospora</taxon>
    </lineage>
</organism>
<evidence type="ECO:0000313" key="3">
    <source>
        <dbReference type="EMBL" id="KAK4678281.1"/>
    </source>
</evidence>
<feature type="compositionally biased region" description="Low complexity" evidence="1">
    <location>
        <begin position="597"/>
        <end position="614"/>
    </location>
</feature>
<feature type="region of interest" description="Disordered" evidence="1">
    <location>
        <begin position="360"/>
        <end position="386"/>
    </location>
</feature>
<reference evidence="3 4" key="1">
    <citation type="journal article" date="2023" name="bioRxiv">
        <title>High-quality genome assemblies of four members of thePodospora anserinaspecies complex.</title>
        <authorList>
            <person name="Ament-Velasquez S.L."/>
            <person name="Vogan A.A."/>
            <person name="Wallerman O."/>
            <person name="Hartmann F."/>
            <person name="Gautier V."/>
            <person name="Silar P."/>
            <person name="Giraud T."/>
            <person name="Johannesson H."/>
        </authorList>
    </citation>
    <scope>NUCLEOTIDE SEQUENCE [LARGE SCALE GENOMIC DNA]</scope>
    <source>
        <strain evidence="3 4">CBS 124.78</strain>
    </source>
</reference>
<name>A0ABR0IDS5_9PEZI</name>
<keyword evidence="2" id="KW-1133">Transmembrane helix</keyword>
<feature type="region of interest" description="Disordered" evidence="1">
    <location>
        <begin position="519"/>
        <end position="619"/>
    </location>
</feature>
<dbReference type="RefSeq" id="XP_062801751.1">
    <property type="nucleotide sequence ID" value="XM_062945724.1"/>
</dbReference>
<feature type="compositionally biased region" description="Gly residues" evidence="1">
    <location>
        <begin position="702"/>
        <end position="723"/>
    </location>
</feature>
<dbReference type="Proteomes" id="UP001323617">
    <property type="component" value="Unassembled WGS sequence"/>
</dbReference>
<feature type="compositionally biased region" description="Low complexity" evidence="1">
    <location>
        <begin position="364"/>
        <end position="380"/>
    </location>
</feature>
<gene>
    <name evidence="3" type="ORF">QC764_306180</name>
</gene>
<sequence length="723" mass="73518">MEGLRVGISVEGVDQQHNEEKDSSCECHINKAEIQKGAWNEDRSECISNCKTQFLQSISPGWSEAASGWADVCGNLNSTSKGVEVAEYRFWSLYWCDSTFCGVAIDQSKGLGQDPNVDSIITTCDNNGFKPIIDPGPPHEDFKCSTEGDGAGSCTDSSFSRLQLTSSVTWESSALLPTAASATAVGVGLGSVSTVQGTTSVLQESDFSRPPLANTFMAPESQQTEAVPPLPTTTPTTAEIFTFTAETISTSSDPTKLPPMNGLETSFPAPSFPASTFAVSLISSLTTSTLLTTTSTSSTSSATHPAASKTSTSTSAPAASATAAENGLSNPAKIAIAVCTTIALLMLICALFLCLRKRKRGGESSPPHRSLRSRLGLNNGKWGGGNNPTPLISPASSLMGTTANNQGITPPLRLRQRKFIPSLLPSILRPGGARSGSPPLTPLTPQHSTGGVFPSSPICTPTTSKLVPRHERTPGGYTGGLPPIPAPVPMFVKDCGRGSGSAASSMTAATTNNFFGGGGVGGGFEKSPSSSSPARPKRPHDGPLEIPDLLVGGGGGGGGGGSSTGSLVSPPLSPPPTRALPATPPVGTTRAGGNGNGNHWSVVSSSSSNYSSEAGNGGRAKGMGLGGTLYHHQRGSAGVGKERGSWGSWSGTTAQQQGTGTIGKAIGSVRDKDRVGKGEEVSPRSSSSSSSSGSSDTVTGGTVKGGTTGGRGDVSSLGEGGRI</sequence>
<dbReference type="GeneID" id="87966589"/>
<feature type="region of interest" description="Disordered" evidence="1">
    <location>
        <begin position="294"/>
        <end position="316"/>
    </location>
</feature>
<proteinExistence type="predicted"/>
<keyword evidence="4" id="KW-1185">Reference proteome</keyword>
<feature type="transmembrane region" description="Helical" evidence="2">
    <location>
        <begin position="334"/>
        <end position="355"/>
    </location>
</feature>
<feature type="compositionally biased region" description="Basic and acidic residues" evidence="1">
    <location>
        <begin position="669"/>
        <end position="682"/>
    </location>
</feature>
<feature type="compositionally biased region" description="Pro residues" evidence="1">
    <location>
        <begin position="571"/>
        <end position="584"/>
    </location>
</feature>
<feature type="region of interest" description="Disordered" evidence="1">
    <location>
        <begin position="633"/>
        <end position="723"/>
    </location>
</feature>
<keyword evidence="2" id="KW-0472">Membrane</keyword>
<evidence type="ECO:0000256" key="1">
    <source>
        <dbReference type="SAM" id="MobiDB-lite"/>
    </source>
</evidence>